<dbReference type="SUPFAM" id="SSF55920">
    <property type="entry name" value="Creatinase/aminopeptidase"/>
    <property type="match status" value="1"/>
</dbReference>
<dbReference type="Proteomes" id="UP001314681">
    <property type="component" value="Unassembled WGS sequence"/>
</dbReference>
<name>A0ABS6KCY9_9FIRM</name>
<dbReference type="EMBL" id="JAHQCX010000018">
    <property type="protein sequence ID" value="MBU9728366.1"/>
    <property type="molecule type" value="Genomic_DNA"/>
</dbReference>
<evidence type="ECO:0008006" key="3">
    <source>
        <dbReference type="Google" id="ProtNLM"/>
    </source>
</evidence>
<reference evidence="1 2" key="1">
    <citation type="submission" date="2021-06" db="EMBL/GenBank/DDBJ databases">
        <title>Description of novel taxa of the family Lachnospiraceae.</title>
        <authorList>
            <person name="Chaplin A.V."/>
            <person name="Sokolova S.R."/>
            <person name="Pikina A.P."/>
            <person name="Korzhanova M."/>
            <person name="Belova V."/>
            <person name="Korostin D."/>
            <person name="Efimov B.A."/>
        </authorList>
    </citation>
    <scope>NUCLEOTIDE SEQUENCE [LARGE SCALE GENOMIC DNA]</scope>
    <source>
        <strain evidence="1 2">ASD4241</strain>
    </source>
</reference>
<comment type="caution">
    <text evidence="1">The sequence shown here is derived from an EMBL/GenBank/DDBJ whole genome shotgun (WGS) entry which is preliminary data.</text>
</comment>
<dbReference type="RefSeq" id="WP_158351334.1">
    <property type="nucleotide sequence ID" value="NZ_JAHQCX010000018.1"/>
</dbReference>
<gene>
    <name evidence="1" type="ORF">KTH90_20385</name>
</gene>
<protein>
    <recommendedName>
        <fullName evidence="3">Creatinase N-terminal domain-containing protein</fullName>
    </recommendedName>
</protein>
<accession>A0ABS6KCY9</accession>
<evidence type="ECO:0000313" key="2">
    <source>
        <dbReference type="Proteomes" id="UP001314681"/>
    </source>
</evidence>
<keyword evidence="2" id="KW-1185">Reference proteome</keyword>
<evidence type="ECO:0000313" key="1">
    <source>
        <dbReference type="EMBL" id="MBU9728366.1"/>
    </source>
</evidence>
<proteinExistence type="predicted"/>
<dbReference type="InterPro" id="IPR036005">
    <property type="entry name" value="Creatinase/aminopeptidase-like"/>
</dbReference>
<sequence length="474" mass="52665">MNQKLKITTPDQIHYGPVTMPDSIRLADLPEIPASVYQKRLDTLLPIMNAKGLDALLIYADREHFQNFEYLYGFEPRFEEGIAVIHRDGTCYAILGNECLPLTEIAKIKVIPILCQLMSMPGQPMSEACDLADSFRASGLASGNRVGVIGWKLFPEQLAAEQYYDLPHYMVTQLQTVLGPNGTILGCSSMFIAPGTGIRNFAEPEQIAAFEYASTTVSAGMLDAMEAIAAGRSELEIGSYLNPSGLPLSCHTNVSAGSRTKTGLVSPSSNLLKTGDPMTFCWGMRGALSCRAGYVANSAADLPENAKDYMEVIVKPYFAAAVSWYENIGLGIKGREIYEMIQELFPKEIYGWVLNPGHCLSSEEWINSPIYRGSEHEFKSGQFVQLDIIPSPKIPYYTSNIEDGILLADESLRLILKETYPDMWTRIQKRKVFMKNVLGITLKEEVLPLYETQGILNPYLLNKGFCLQANRTYP</sequence>
<organism evidence="1 2">
    <name type="scientific">Diplocloster modestus</name>
    <dbReference type="NCBI Taxonomy" id="2850322"/>
    <lineage>
        <taxon>Bacteria</taxon>
        <taxon>Bacillati</taxon>
        <taxon>Bacillota</taxon>
        <taxon>Clostridia</taxon>
        <taxon>Lachnospirales</taxon>
        <taxon>Lachnospiraceae</taxon>
        <taxon>Diplocloster</taxon>
    </lineage>
</organism>